<keyword evidence="1" id="KW-0812">Transmembrane</keyword>
<keyword evidence="1" id="KW-0472">Membrane</keyword>
<dbReference type="RefSeq" id="WP_145082229.1">
    <property type="nucleotide sequence ID" value="NZ_CP036298.1"/>
</dbReference>
<reference evidence="2 3" key="1">
    <citation type="submission" date="2019-02" db="EMBL/GenBank/DDBJ databases">
        <title>Deep-cultivation of Planctomycetes and their phenomic and genomic characterization uncovers novel biology.</title>
        <authorList>
            <person name="Wiegand S."/>
            <person name="Jogler M."/>
            <person name="Boedeker C."/>
            <person name="Pinto D."/>
            <person name="Vollmers J."/>
            <person name="Rivas-Marin E."/>
            <person name="Kohn T."/>
            <person name="Peeters S.H."/>
            <person name="Heuer A."/>
            <person name="Rast P."/>
            <person name="Oberbeckmann S."/>
            <person name="Bunk B."/>
            <person name="Jeske O."/>
            <person name="Meyerdierks A."/>
            <person name="Storesund J.E."/>
            <person name="Kallscheuer N."/>
            <person name="Luecker S."/>
            <person name="Lage O.M."/>
            <person name="Pohl T."/>
            <person name="Merkel B.J."/>
            <person name="Hornburger P."/>
            <person name="Mueller R.-W."/>
            <person name="Bruemmer F."/>
            <person name="Labrenz M."/>
            <person name="Spormann A.M."/>
            <person name="Op den Camp H."/>
            <person name="Overmann J."/>
            <person name="Amann R."/>
            <person name="Jetten M.S.M."/>
            <person name="Mascher T."/>
            <person name="Medema M.H."/>
            <person name="Devos D.P."/>
            <person name="Kaster A.-K."/>
            <person name="Ovreas L."/>
            <person name="Rohde M."/>
            <person name="Galperin M.Y."/>
            <person name="Jogler C."/>
        </authorList>
    </citation>
    <scope>NUCLEOTIDE SEQUENCE [LARGE SCALE GENOMIC DNA]</scope>
    <source>
        <strain evidence="2 3">Q31a</strain>
    </source>
</reference>
<evidence type="ECO:0008006" key="4">
    <source>
        <dbReference type="Google" id="ProtNLM"/>
    </source>
</evidence>
<feature type="transmembrane region" description="Helical" evidence="1">
    <location>
        <begin position="89"/>
        <end position="110"/>
    </location>
</feature>
<evidence type="ECO:0000256" key="1">
    <source>
        <dbReference type="SAM" id="Phobius"/>
    </source>
</evidence>
<sequence length="144" mass="15803">MNNFRALTLPALPSYLPITLNDVGRLVERCVCSPWALLLCKLTIGIVSAYDIHQTVKYVEYLPQMELNPFGRWMMSLDTGPTCRLQQTACFITAKFAGNFLCLALLEILASWKKHIATGVAIPVAAFQLGLLVFLICANGPGGD</sequence>
<gene>
    <name evidence="2" type="ORF">Q31a_46070</name>
</gene>
<proteinExistence type="predicted"/>
<name>A0A518GCB3_9BACT</name>
<dbReference type="AlphaFoldDB" id="A0A518GCB3"/>
<keyword evidence="3" id="KW-1185">Reference proteome</keyword>
<evidence type="ECO:0000313" key="2">
    <source>
        <dbReference type="EMBL" id="QDV26235.1"/>
    </source>
</evidence>
<keyword evidence="1" id="KW-1133">Transmembrane helix</keyword>
<dbReference type="EMBL" id="CP036298">
    <property type="protein sequence ID" value="QDV26235.1"/>
    <property type="molecule type" value="Genomic_DNA"/>
</dbReference>
<organism evidence="2 3">
    <name type="scientific">Aureliella helgolandensis</name>
    <dbReference type="NCBI Taxonomy" id="2527968"/>
    <lineage>
        <taxon>Bacteria</taxon>
        <taxon>Pseudomonadati</taxon>
        <taxon>Planctomycetota</taxon>
        <taxon>Planctomycetia</taxon>
        <taxon>Pirellulales</taxon>
        <taxon>Pirellulaceae</taxon>
        <taxon>Aureliella</taxon>
    </lineage>
</organism>
<protein>
    <recommendedName>
        <fullName evidence="4">DUF5658 domain-containing protein</fullName>
    </recommendedName>
</protein>
<feature type="transmembrane region" description="Helical" evidence="1">
    <location>
        <begin position="116"/>
        <end position="138"/>
    </location>
</feature>
<dbReference type="Proteomes" id="UP000318017">
    <property type="component" value="Chromosome"/>
</dbReference>
<evidence type="ECO:0000313" key="3">
    <source>
        <dbReference type="Proteomes" id="UP000318017"/>
    </source>
</evidence>
<dbReference type="OrthoDB" id="291410at2"/>
<dbReference type="KEGG" id="ahel:Q31a_46070"/>
<accession>A0A518GCB3</accession>